<dbReference type="Gene3D" id="3.30.420.40">
    <property type="match status" value="2"/>
</dbReference>
<dbReference type="Pfam" id="PF00871">
    <property type="entry name" value="Acetate_kinase"/>
    <property type="match status" value="1"/>
</dbReference>
<dbReference type="AlphaFoldDB" id="A0A1G9GZ48"/>
<accession>A0A1G9GZ48</accession>
<organism evidence="8 9">
    <name type="scientific">Halarsenatibacter silvermanii</name>
    <dbReference type="NCBI Taxonomy" id="321763"/>
    <lineage>
        <taxon>Bacteria</taxon>
        <taxon>Bacillati</taxon>
        <taxon>Bacillota</taxon>
        <taxon>Clostridia</taxon>
        <taxon>Halanaerobiales</taxon>
        <taxon>Halarsenatibacteraceae</taxon>
        <taxon>Halarsenatibacter</taxon>
    </lineage>
</organism>
<dbReference type="OrthoDB" id="9771859at2"/>
<dbReference type="EMBL" id="FNGO01000001">
    <property type="protein sequence ID" value="SDL05854.1"/>
    <property type="molecule type" value="Genomic_DNA"/>
</dbReference>
<dbReference type="PRINTS" id="PR00471">
    <property type="entry name" value="ACETATEKNASE"/>
</dbReference>
<dbReference type="PANTHER" id="PTHR21060">
    <property type="entry name" value="ACETATE KINASE"/>
    <property type="match status" value="1"/>
</dbReference>
<dbReference type="GO" id="GO:0005524">
    <property type="term" value="F:ATP binding"/>
    <property type="evidence" value="ECO:0007669"/>
    <property type="project" value="UniProtKB-KW"/>
</dbReference>
<protein>
    <recommendedName>
        <fullName evidence="6">Probable butyrate kinase</fullName>
        <shortName evidence="6">BK</shortName>
        <ecNumber evidence="6">2.7.2.7</ecNumber>
    </recommendedName>
    <alternativeName>
        <fullName evidence="6">Branched-chain carboxylic acid kinase</fullName>
    </alternativeName>
</protein>
<evidence type="ECO:0000256" key="7">
    <source>
        <dbReference type="RuleBase" id="RU003835"/>
    </source>
</evidence>
<evidence type="ECO:0000256" key="4">
    <source>
        <dbReference type="ARBA" id="ARBA00022777"/>
    </source>
</evidence>
<comment type="subcellular location">
    <subcellularLocation>
        <location evidence="6">Cytoplasm</location>
    </subcellularLocation>
</comment>
<keyword evidence="1 6" id="KW-0963">Cytoplasm</keyword>
<dbReference type="GO" id="GO:0005737">
    <property type="term" value="C:cytoplasm"/>
    <property type="evidence" value="ECO:0007669"/>
    <property type="project" value="UniProtKB-SubCell"/>
</dbReference>
<evidence type="ECO:0000256" key="2">
    <source>
        <dbReference type="ARBA" id="ARBA00022679"/>
    </source>
</evidence>
<dbReference type="SUPFAM" id="SSF53067">
    <property type="entry name" value="Actin-like ATPase domain"/>
    <property type="match status" value="2"/>
</dbReference>
<reference evidence="8 9" key="1">
    <citation type="submission" date="2016-10" db="EMBL/GenBank/DDBJ databases">
        <authorList>
            <person name="de Groot N.N."/>
        </authorList>
    </citation>
    <scope>NUCLEOTIDE SEQUENCE [LARGE SCALE GENOMIC DNA]</scope>
    <source>
        <strain evidence="8 9">SLAS-1</strain>
    </source>
</reference>
<dbReference type="NCBIfam" id="TIGR02707">
    <property type="entry name" value="butyr_kinase"/>
    <property type="match status" value="1"/>
</dbReference>
<evidence type="ECO:0000256" key="6">
    <source>
        <dbReference type="HAMAP-Rule" id="MF_00542"/>
    </source>
</evidence>
<dbReference type="CDD" id="cd24011">
    <property type="entry name" value="ASKHA_NBD_BK"/>
    <property type="match status" value="1"/>
</dbReference>
<dbReference type="InterPro" id="IPR000890">
    <property type="entry name" value="Aliphatic_acid_kin_short-chain"/>
</dbReference>
<keyword evidence="9" id="KW-1185">Reference proteome</keyword>
<sequence length="363" mass="39524">MYRSLVINPGSTSTEIAVFADEKRKWHQVLEHSRGELDEFEFVSDQLDWRRELMEAELSEAGYESDDFDFIAARGGLLDSIPGGTYLIDAEMVDDLRSGKNGEHASNLAGIIAYQLAEEAGIKAYTVDPVAVDEFLPEARLSGLSELPRRCQSHALNLKGTARRCADDLDLELAEASLIGAHLGGGISIAPLPGGRIVDVNNANQGGPFSPERAGTVPALDLVEYIFQEEPDKSAIKSSLVGRGGLTAYLGTADGRRVEERIEQGEEEARLVYEAMIYQIAREIGRMSAVLAGDIDGIFITGGLAHSSYVTGKIEERIGYLGPVHVYPGSEELKNLVRGGLRVKRGEERARDYASSRLDGVRE</sequence>
<keyword evidence="4 6" id="KW-0418">Kinase</keyword>
<gene>
    <name evidence="6" type="primary">buk</name>
    <name evidence="8" type="ORF">SAMN04488692_10150</name>
</gene>
<evidence type="ECO:0000313" key="9">
    <source>
        <dbReference type="Proteomes" id="UP000199476"/>
    </source>
</evidence>
<evidence type="ECO:0000313" key="8">
    <source>
        <dbReference type="EMBL" id="SDL05854.1"/>
    </source>
</evidence>
<dbReference type="PANTHER" id="PTHR21060:SF3">
    <property type="entry name" value="BUTYRATE KINASE 2-RELATED"/>
    <property type="match status" value="1"/>
</dbReference>
<dbReference type="NCBIfam" id="NF002834">
    <property type="entry name" value="PRK03011.1-5"/>
    <property type="match status" value="1"/>
</dbReference>
<dbReference type="InterPro" id="IPR011245">
    <property type="entry name" value="Butyrate_kin"/>
</dbReference>
<evidence type="ECO:0000256" key="3">
    <source>
        <dbReference type="ARBA" id="ARBA00022741"/>
    </source>
</evidence>
<dbReference type="EC" id="2.7.2.7" evidence="6"/>
<comment type="similarity">
    <text evidence="6 7">Belongs to the acetokinase family.</text>
</comment>
<evidence type="ECO:0000256" key="5">
    <source>
        <dbReference type="ARBA" id="ARBA00022840"/>
    </source>
</evidence>
<dbReference type="GO" id="GO:0008776">
    <property type="term" value="F:acetate kinase activity"/>
    <property type="evidence" value="ECO:0007669"/>
    <property type="project" value="TreeGrafter"/>
</dbReference>
<evidence type="ECO:0000256" key="1">
    <source>
        <dbReference type="ARBA" id="ARBA00022490"/>
    </source>
</evidence>
<dbReference type="GO" id="GO:0047761">
    <property type="term" value="F:butyrate kinase activity"/>
    <property type="evidence" value="ECO:0007669"/>
    <property type="project" value="UniProtKB-UniRule"/>
</dbReference>
<keyword evidence="2 6" id="KW-0808">Transferase</keyword>
<dbReference type="STRING" id="321763.SAMN04488692_10150"/>
<name>A0A1G9GZ48_9FIRM</name>
<proteinExistence type="inferred from homology"/>
<dbReference type="RefSeq" id="WP_089757514.1">
    <property type="nucleotide sequence ID" value="NZ_FNGO01000001.1"/>
</dbReference>
<dbReference type="Proteomes" id="UP000199476">
    <property type="component" value="Unassembled WGS sequence"/>
</dbReference>
<comment type="catalytic activity">
    <reaction evidence="6">
        <text>butanoate + ATP = butanoyl phosphate + ADP</text>
        <dbReference type="Rhea" id="RHEA:13585"/>
        <dbReference type="ChEBI" id="CHEBI:17968"/>
        <dbReference type="ChEBI" id="CHEBI:30616"/>
        <dbReference type="ChEBI" id="CHEBI:58079"/>
        <dbReference type="ChEBI" id="CHEBI:456216"/>
        <dbReference type="EC" id="2.7.2.7"/>
    </reaction>
</comment>
<dbReference type="GO" id="GO:0006083">
    <property type="term" value="P:acetate metabolic process"/>
    <property type="evidence" value="ECO:0007669"/>
    <property type="project" value="TreeGrafter"/>
</dbReference>
<dbReference type="PIRSF" id="PIRSF036458">
    <property type="entry name" value="Butyrate_kin"/>
    <property type="match status" value="1"/>
</dbReference>
<dbReference type="InterPro" id="IPR043129">
    <property type="entry name" value="ATPase_NBD"/>
</dbReference>
<keyword evidence="3 6" id="KW-0547">Nucleotide-binding</keyword>
<keyword evidence="5 6" id="KW-0067">ATP-binding</keyword>
<dbReference type="HAMAP" id="MF_00542">
    <property type="entry name" value="Butyrate_kinase"/>
    <property type="match status" value="1"/>
</dbReference>